<accession>A0A8H9G3J9</accession>
<gene>
    <name evidence="1" type="ORF">GCM10011516_31900</name>
</gene>
<keyword evidence="2" id="KW-1185">Reference proteome</keyword>
<evidence type="ECO:0000313" key="2">
    <source>
        <dbReference type="Proteomes" id="UP000614460"/>
    </source>
</evidence>
<reference evidence="1" key="1">
    <citation type="journal article" date="2014" name="Int. J. Syst. Evol. Microbiol.">
        <title>Complete genome sequence of Corynebacterium casei LMG S-19264T (=DSM 44701T), isolated from a smear-ripened cheese.</title>
        <authorList>
            <consortium name="US DOE Joint Genome Institute (JGI-PGF)"/>
            <person name="Walter F."/>
            <person name="Albersmeier A."/>
            <person name="Kalinowski J."/>
            <person name="Ruckert C."/>
        </authorList>
    </citation>
    <scope>NUCLEOTIDE SEQUENCE</scope>
    <source>
        <strain evidence="1">CGMCC 1.15966</strain>
    </source>
</reference>
<name>A0A8H9G3J9_9SPHI</name>
<dbReference type="Proteomes" id="UP000614460">
    <property type="component" value="Unassembled WGS sequence"/>
</dbReference>
<evidence type="ECO:0008006" key="3">
    <source>
        <dbReference type="Google" id="ProtNLM"/>
    </source>
</evidence>
<comment type="caution">
    <text evidence="1">The sequence shown here is derived from an EMBL/GenBank/DDBJ whole genome shotgun (WGS) entry which is preliminary data.</text>
</comment>
<proteinExistence type="predicted"/>
<dbReference type="EMBL" id="BMKM01000012">
    <property type="protein sequence ID" value="GGE31802.1"/>
    <property type="molecule type" value="Genomic_DNA"/>
</dbReference>
<organism evidence="1 2">
    <name type="scientific">Sphingobacterium cellulitidis</name>
    <dbReference type="NCBI Taxonomy" id="1768011"/>
    <lineage>
        <taxon>Bacteria</taxon>
        <taxon>Pseudomonadati</taxon>
        <taxon>Bacteroidota</taxon>
        <taxon>Sphingobacteriia</taxon>
        <taxon>Sphingobacteriales</taxon>
        <taxon>Sphingobacteriaceae</taxon>
        <taxon>Sphingobacterium</taxon>
    </lineage>
</organism>
<reference evidence="1" key="2">
    <citation type="submission" date="2020-09" db="EMBL/GenBank/DDBJ databases">
        <authorList>
            <person name="Sun Q."/>
            <person name="Zhou Y."/>
        </authorList>
    </citation>
    <scope>NUCLEOTIDE SEQUENCE</scope>
    <source>
        <strain evidence="1">CGMCC 1.15966</strain>
    </source>
</reference>
<dbReference type="RefSeq" id="WP_182499630.1">
    <property type="nucleotide sequence ID" value="NZ_BMKM01000012.1"/>
</dbReference>
<dbReference type="AlphaFoldDB" id="A0A8H9G3J9"/>
<sequence length="201" mass="23058">MSYHVILTGDVVHSRSHEAKEWLPKLEHGIKKYALTYDIFRGDSFQAEVPLGSCFQAIFYLKAEMRQLEGMDIRIGIGLGKVELLDKDIKKSSGEAFIYSGQSLDSLNKESLEFKSRWKELDEGLNLILTLSTRLTDQWTPNMAETVQAAMDFPEVNQTELTKIIGRKHQSQVSTELSKANYFKINQVINYCTKELKRYVN</sequence>
<evidence type="ECO:0000313" key="1">
    <source>
        <dbReference type="EMBL" id="GGE31802.1"/>
    </source>
</evidence>
<protein>
    <recommendedName>
        <fullName evidence="3">SatD family (SatD)</fullName>
    </recommendedName>
</protein>